<dbReference type="Pfam" id="PF04542">
    <property type="entry name" value="Sigma70_r2"/>
    <property type="match status" value="1"/>
</dbReference>
<evidence type="ECO:0000256" key="1">
    <source>
        <dbReference type="ARBA" id="ARBA00010641"/>
    </source>
</evidence>
<comment type="caution">
    <text evidence="8">The sequence shown here is derived from an EMBL/GenBank/DDBJ whole genome shotgun (WGS) entry which is preliminary data.</text>
</comment>
<accession>A0A7X0RCJ5</accession>
<dbReference type="EMBL" id="JACKXE010000001">
    <property type="protein sequence ID" value="MBB6625719.1"/>
    <property type="molecule type" value="Genomic_DNA"/>
</dbReference>
<evidence type="ECO:0000313" key="8">
    <source>
        <dbReference type="EMBL" id="MBB6625719.1"/>
    </source>
</evidence>
<dbReference type="RefSeq" id="WP_185251066.1">
    <property type="nucleotide sequence ID" value="NZ_JACKXE010000001.1"/>
</dbReference>
<dbReference type="GO" id="GO:0016987">
    <property type="term" value="F:sigma factor activity"/>
    <property type="evidence" value="ECO:0007669"/>
    <property type="project" value="UniProtKB-KW"/>
</dbReference>
<reference evidence="8 9" key="1">
    <citation type="submission" date="2020-08" db="EMBL/GenBank/DDBJ databases">
        <authorList>
            <person name="Seo M.-J."/>
        </authorList>
    </citation>
    <scope>NUCLEOTIDE SEQUENCE [LARGE SCALE GENOMIC DNA]</scope>
    <source>
        <strain evidence="8 9">KIGAM211</strain>
    </source>
</reference>
<name>A0A7X0RCJ5_9ACTN</name>
<dbReference type="AlphaFoldDB" id="A0A7X0RCJ5"/>
<feature type="domain" description="RNA polymerase sigma-70 region 2" evidence="6">
    <location>
        <begin position="12"/>
        <end position="76"/>
    </location>
</feature>
<dbReference type="Gene3D" id="1.10.10.10">
    <property type="entry name" value="Winged helix-like DNA-binding domain superfamily/Winged helix DNA-binding domain"/>
    <property type="match status" value="1"/>
</dbReference>
<dbReference type="InterPro" id="IPR013325">
    <property type="entry name" value="RNA_pol_sigma_r2"/>
</dbReference>
<feature type="region of interest" description="Disordered" evidence="5">
    <location>
        <begin position="83"/>
        <end position="103"/>
    </location>
</feature>
<dbReference type="GO" id="GO:0006352">
    <property type="term" value="P:DNA-templated transcription initiation"/>
    <property type="evidence" value="ECO:0007669"/>
    <property type="project" value="InterPro"/>
</dbReference>
<dbReference type="InterPro" id="IPR013324">
    <property type="entry name" value="RNA_pol_sigma_r3/r4-like"/>
</dbReference>
<evidence type="ECO:0000256" key="3">
    <source>
        <dbReference type="ARBA" id="ARBA00023082"/>
    </source>
</evidence>
<dbReference type="GO" id="GO:0003677">
    <property type="term" value="F:DNA binding"/>
    <property type="evidence" value="ECO:0007669"/>
    <property type="project" value="InterPro"/>
</dbReference>
<dbReference type="Proteomes" id="UP000523955">
    <property type="component" value="Unassembled WGS sequence"/>
</dbReference>
<dbReference type="SUPFAM" id="SSF88946">
    <property type="entry name" value="Sigma2 domain of RNA polymerase sigma factors"/>
    <property type="match status" value="1"/>
</dbReference>
<dbReference type="InterPro" id="IPR013249">
    <property type="entry name" value="RNA_pol_sigma70_r4_t2"/>
</dbReference>
<keyword evidence="9" id="KW-1185">Reference proteome</keyword>
<dbReference type="InterPro" id="IPR007627">
    <property type="entry name" value="RNA_pol_sigma70_r2"/>
</dbReference>
<dbReference type="InterPro" id="IPR039425">
    <property type="entry name" value="RNA_pol_sigma-70-like"/>
</dbReference>
<feature type="domain" description="RNA polymerase sigma factor 70 region 4 type 2" evidence="7">
    <location>
        <begin position="108"/>
        <end position="158"/>
    </location>
</feature>
<evidence type="ECO:0000256" key="2">
    <source>
        <dbReference type="ARBA" id="ARBA00023015"/>
    </source>
</evidence>
<protein>
    <submittedName>
        <fullName evidence="8">Sigma-70 family RNA polymerase sigma factor</fullName>
    </submittedName>
</protein>
<dbReference type="PANTHER" id="PTHR43133:SF25">
    <property type="entry name" value="RNA POLYMERASE SIGMA FACTOR RFAY-RELATED"/>
    <property type="match status" value="1"/>
</dbReference>
<dbReference type="Pfam" id="PF08281">
    <property type="entry name" value="Sigma70_r4_2"/>
    <property type="match status" value="1"/>
</dbReference>
<dbReference type="SUPFAM" id="SSF88659">
    <property type="entry name" value="Sigma3 and sigma4 domains of RNA polymerase sigma factors"/>
    <property type="match status" value="1"/>
</dbReference>
<keyword evidence="3" id="KW-0731">Sigma factor</keyword>
<gene>
    <name evidence="8" type="ORF">H5V45_00160</name>
</gene>
<evidence type="ECO:0000259" key="7">
    <source>
        <dbReference type="Pfam" id="PF08281"/>
    </source>
</evidence>
<dbReference type="NCBIfam" id="TIGR02937">
    <property type="entry name" value="sigma70-ECF"/>
    <property type="match status" value="1"/>
</dbReference>
<evidence type="ECO:0000256" key="4">
    <source>
        <dbReference type="ARBA" id="ARBA00023163"/>
    </source>
</evidence>
<sequence>MPDVTPEAFEELFRATAPEVLRYLRRRVGVEADDLLGEVFVIAWQRRGDLPAPELHRAWLFGVARRLVLAQVRRQAAVRHATRDLARRDEASGAAEHAPSPDDRDAVVHRALAALPEQDRELLMLTVWEGLTVAEAAVSLDLRPGTARVRLHRARRRLADDPEVARLVEQVGAGC</sequence>
<dbReference type="Gene3D" id="1.10.1740.10">
    <property type="match status" value="1"/>
</dbReference>
<keyword evidence="4" id="KW-0804">Transcription</keyword>
<comment type="similarity">
    <text evidence="1">Belongs to the sigma-70 factor family. ECF subfamily.</text>
</comment>
<evidence type="ECO:0000259" key="6">
    <source>
        <dbReference type="Pfam" id="PF04542"/>
    </source>
</evidence>
<evidence type="ECO:0000313" key="9">
    <source>
        <dbReference type="Proteomes" id="UP000523955"/>
    </source>
</evidence>
<dbReference type="InterPro" id="IPR014284">
    <property type="entry name" value="RNA_pol_sigma-70_dom"/>
</dbReference>
<proteinExistence type="inferred from homology"/>
<evidence type="ECO:0000256" key="5">
    <source>
        <dbReference type="SAM" id="MobiDB-lite"/>
    </source>
</evidence>
<dbReference type="InterPro" id="IPR036388">
    <property type="entry name" value="WH-like_DNA-bd_sf"/>
</dbReference>
<dbReference type="PANTHER" id="PTHR43133">
    <property type="entry name" value="RNA POLYMERASE ECF-TYPE SIGMA FACTO"/>
    <property type="match status" value="1"/>
</dbReference>
<keyword evidence="2" id="KW-0805">Transcription regulation</keyword>
<organism evidence="8 9">
    <name type="scientific">Nocardioides luti</name>
    <dbReference type="NCBI Taxonomy" id="2761101"/>
    <lineage>
        <taxon>Bacteria</taxon>
        <taxon>Bacillati</taxon>
        <taxon>Actinomycetota</taxon>
        <taxon>Actinomycetes</taxon>
        <taxon>Propionibacteriales</taxon>
        <taxon>Nocardioidaceae</taxon>
        <taxon>Nocardioides</taxon>
    </lineage>
</organism>